<sequence length="98" mass="10485">MACPAVAIGSRGNRLTVSVPVSVPQLGEEEKRAGRALTPIDYIQHGCGAAQYKLIPNLTLSLQLAPWLIVTDMSQPSTQQVQPATATLRCKKRCISVA</sequence>
<evidence type="ECO:0000313" key="1">
    <source>
        <dbReference type="EMBL" id="PLW21896.1"/>
    </source>
</evidence>
<organism evidence="1 2">
    <name type="scientific">Puccinia coronata f. sp. avenae</name>
    <dbReference type="NCBI Taxonomy" id="200324"/>
    <lineage>
        <taxon>Eukaryota</taxon>
        <taxon>Fungi</taxon>
        <taxon>Dikarya</taxon>
        <taxon>Basidiomycota</taxon>
        <taxon>Pucciniomycotina</taxon>
        <taxon>Pucciniomycetes</taxon>
        <taxon>Pucciniales</taxon>
        <taxon>Pucciniaceae</taxon>
        <taxon>Puccinia</taxon>
    </lineage>
</organism>
<dbReference type="AlphaFoldDB" id="A0A2N5T8T5"/>
<protein>
    <submittedName>
        <fullName evidence="1">Uncharacterized protein</fullName>
    </submittedName>
</protein>
<dbReference type="EMBL" id="PGCJ01000779">
    <property type="protein sequence ID" value="PLW21896.1"/>
    <property type="molecule type" value="Genomic_DNA"/>
</dbReference>
<reference evidence="1 2" key="1">
    <citation type="submission" date="2017-11" db="EMBL/GenBank/DDBJ databases">
        <title>De novo assembly and phasing of dikaryotic genomes from two isolates of Puccinia coronata f. sp. avenae, the causal agent of oat crown rust.</title>
        <authorList>
            <person name="Miller M.E."/>
            <person name="Zhang Y."/>
            <person name="Omidvar V."/>
            <person name="Sperschneider J."/>
            <person name="Schwessinger B."/>
            <person name="Raley C."/>
            <person name="Palmer J.M."/>
            <person name="Garnica D."/>
            <person name="Upadhyaya N."/>
            <person name="Rathjen J."/>
            <person name="Taylor J.M."/>
            <person name="Park R.F."/>
            <person name="Dodds P.N."/>
            <person name="Hirsch C.D."/>
            <person name="Kianian S.F."/>
            <person name="Figueroa M."/>
        </authorList>
    </citation>
    <scope>NUCLEOTIDE SEQUENCE [LARGE SCALE GENOMIC DNA]</scope>
    <source>
        <strain evidence="1">12NC29</strain>
    </source>
</reference>
<accession>A0A2N5T8T5</accession>
<keyword evidence="2" id="KW-1185">Reference proteome</keyword>
<proteinExistence type="predicted"/>
<comment type="caution">
    <text evidence="1">The sequence shown here is derived from an EMBL/GenBank/DDBJ whole genome shotgun (WGS) entry which is preliminary data.</text>
</comment>
<evidence type="ECO:0000313" key="2">
    <source>
        <dbReference type="Proteomes" id="UP000235388"/>
    </source>
</evidence>
<name>A0A2N5T8T5_9BASI</name>
<gene>
    <name evidence="1" type="ORF">PCANC_03329</name>
</gene>
<dbReference type="Proteomes" id="UP000235388">
    <property type="component" value="Unassembled WGS sequence"/>
</dbReference>